<feature type="compositionally biased region" description="Acidic residues" evidence="6">
    <location>
        <begin position="266"/>
        <end position="276"/>
    </location>
</feature>
<proteinExistence type="inferred from homology"/>
<dbReference type="eggNOG" id="KOG3902">
    <property type="taxonomic scope" value="Eukaryota"/>
</dbReference>
<dbReference type="STRING" id="578462.A0A0L0SL64"/>
<evidence type="ECO:0000256" key="1">
    <source>
        <dbReference type="ARBA" id="ARBA00004123"/>
    </source>
</evidence>
<keyword evidence="2" id="KW-0805">Transcription regulation</keyword>
<sequence>MMYVFGEVQDALPEVTMLAEEIVQRHVTELIAKASAVARKRSSRFVTVDDVVFLIRHDRAKVNRLKDYLSWKDLRKNVKEDANIDNDIGEEEAPESTGRTKKRVKFNWEVVKEYTDLLEDDSEDEDEEDIEAYRDSLIRLKAADDVTRNMTQSEYMFYSECKTASFTHRKAKRFREWTSMAALMDSKPNDDFIDVIGFLCYELVRKLTETALLVKRETTDIVVARQHRQQWLLLQENAERESALAERQRRLRGIQPMPNGGGTSNGDDEQGDDEDAGINGMAGRVLGATGSAPAPPAAAAITAPAGGVGAAIAPPGPPAGQGAATGARLFGVDQRGLAPARTPLQAVHIREAYRRLQLNQTHTGLFRGGTLKVKPRLL</sequence>
<evidence type="ECO:0000256" key="6">
    <source>
        <dbReference type="SAM" id="MobiDB-lite"/>
    </source>
</evidence>
<accession>A0A0L0SL64</accession>
<dbReference type="EMBL" id="GG745341">
    <property type="protein sequence ID" value="KNE63129.1"/>
    <property type="molecule type" value="Genomic_DNA"/>
</dbReference>
<keyword evidence="4" id="KW-0539">Nucleus</keyword>
<comment type="subcellular location">
    <subcellularLocation>
        <location evidence="1">Nucleus</location>
    </subcellularLocation>
</comment>
<feature type="region of interest" description="Disordered" evidence="6">
    <location>
        <begin position="244"/>
        <end position="277"/>
    </location>
</feature>
<keyword evidence="8" id="KW-1185">Reference proteome</keyword>
<dbReference type="VEuPathDB" id="FungiDB:AMAG_08292"/>
<dbReference type="GO" id="GO:0006366">
    <property type="term" value="P:transcription by RNA polymerase II"/>
    <property type="evidence" value="ECO:0007669"/>
    <property type="project" value="InterPro"/>
</dbReference>
<dbReference type="Pfam" id="PF02269">
    <property type="entry name" value="TFIID-18kDa"/>
    <property type="match status" value="1"/>
</dbReference>
<dbReference type="GO" id="GO:0046982">
    <property type="term" value="F:protein heterodimerization activity"/>
    <property type="evidence" value="ECO:0007669"/>
    <property type="project" value="InterPro"/>
</dbReference>
<comment type="similarity">
    <text evidence="5">Belongs to the SPT3 family.</text>
</comment>
<keyword evidence="3" id="KW-0804">Transcription</keyword>
<dbReference type="GO" id="GO:0005634">
    <property type="term" value="C:nucleus"/>
    <property type="evidence" value="ECO:0007669"/>
    <property type="project" value="UniProtKB-SubCell"/>
</dbReference>
<dbReference type="InterPro" id="IPR003195">
    <property type="entry name" value="TFIID_TAF13"/>
</dbReference>
<gene>
    <name evidence="7" type="ORF">AMAG_08292</name>
</gene>
<feature type="non-terminal residue" evidence="7">
    <location>
        <position position="1"/>
    </location>
</feature>
<name>A0A0L0SL64_ALLM3</name>
<organism evidence="7 8">
    <name type="scientific">Allomyces macrogynus (strain ATCC 38327)</name>
    <name type="common">Allomyces javanicus var. macrogynus</name>
    <dbReference type="NCBI Taxonomy" id="578462"/>
    <lineage>
        <taxon>Eukaryota</taxon>
        <taxon>Fungi</taxon>
        <taxon>Fungi incertae sedis</taxon>
        <taxon>Blastocladiomycota</taxon>
        <taxon>Blastocladiomycetes</taxon>
        <taxon>Blastocladiales</taxon>
        <taxon>Blastocladiaceae</taxon>
        <taxon>Allomyces</taxon>
    </lineage>
</organism>
<evidence type="ECO:0000256" key="3">
    <source>
        <dbReference type="ARBA" id="ARBA00023163"/>
    </source>
</evidence>
<dbReference type="Gene3D" id="1.10.20.10">
    <property type="entry name" value="Histone, subunit A"/>
    <property type="match status" value="1"/>
</dbReference>
<dbReference type="Proteomes" id="UP000054350">
    <property type="component" value="Unassembled WGS sequence"/>
</dbReference>
<dbReference type="SUPFAM" id="SSF47113">
    <property type="entry name" value="Histone-fold"/>
    <property type="match status" value="1"/>
</dbReference>
<reference evidence="8" key="2">
    <citation type="submission" date="2009-11" db="EMBL/GenBank/DDBJ databases">
        <title>The Genome Sequence of Allomyces macrogynus strain ATCC 38327.</title>
        <authorList>
            <consortium name="The Broad Institute Genome Sequencing Platform"/>
            <person name="Russ C."/>
            <person name="Cuomo C."/>
            <person name="Shea T."/>
            <person name="Young S.K."/>
            <person name="Zeng Q."/>
            <person name="Koehrsen M."/>
            <person name="Haas B."/>
            <person name="Borodovsky M."/>
            <person name="Guigo R."/>
            <person name="Alvarado L."/>
            <person name="Berlin A."/>
            <person name="Borenstein D."/>
            <person name="Chen Z."/>
            <person name="Engels R."/>
            <person name="Freedman E."/>
            <person name="Gellesch M."/>
            <person name="Goldberg J."/>
            <person name="Griggs A."/>
            <person name="Gujja S."/>
            <person name="Heiman D."/>
            <person name="Hepburn T."/>
            <person name="Howarth C."/>
            <person name="Jen D."/>
            <person name="Larson L."/>
            <person name="Lewis B."/>
            <person name="Mehta T."/>
            <person name="Park D."/>
            <person name="Pearson M."/>
            <person name="Roberts A."/>
            <person name="Saif S."/>
            <person name="Shenoy N."/>
            <person name="Sisk P."/>
            <person name="Stolte C."/>
            <person name="Sykes S."/>
            <person name="Walk T."/>
            <person name="White J."/>
            <person name="Yandava C."/>
            <person name="Burger G."/>
            <person name="Gray M.W."/>
            <person name="Holland P.W.H."/>
            <person name="King N."/>
            <person name="Lang F.B.F."/>
            <person name="Roger A.J."/>
            <person name="Ruiz-Trillo I."/>
            <person name="Lander E."/>
            <person name="Nusbaum C."/>
        </authorList>
    </citation>
    <scope>NUCLEOTIDE SEQUENCE [LARGE SCALE GENOMIC DNA]</scope>
    <source>
        <strain evidence="8">ATCC 38327</strain>
    </source>
</reference>
<dbReference type="OrthoDB" id="66982at2759"/>
<evidence type="ECO:0000313" key="8">
    <source>
        <dbReference type="Proteomes" id="UP000054350"/>
    </source>
</evidence>
<reference evidence="7 8" key="1">
    <citation type="submission" date="2009-11" db="EMBL/GenBank/DDBJ databases">
        <title>Annotation of Allomyces macrogynus ATCC 38327.</title>
        <authorList>
            <consortium name="The Broad Institute Genome Sequencing Platform"/>
            <person name="Russ C."/>
            <person name="Cuomo C."/>
            <person name="Burger G."/>
            <person name="Gray M.W."/>
            <person name="Holland P.W.H."/>
            <person name="King N."/>
            <person name="Lang F.B.F."/>
            <person name="Roger A.J."/>
            <person name="Ruiz-Trillo I."/>
            <person name="Young S.K."/>
            <person name="Zeng Q."/>
            <person name="Gargeya S."/>
            <person name="Fitzgerald M."/>
            <person name="Haas B."/>
            <person name="Abouelleil A."/>
            <person name="Alvarado L."/>
            <person name="Arachchi H.M."/>
            <person name="Berlin A."/>
            <person name="Chapman S.B."/>
            <person name="Gearin G."/>
            <person name="Goldberg J."/>
            <person name="Griggs A."/>
            <person name="Gujja S."/>
            <person name="Hansen M."/>
            <person name="Heiman D."/>
            <person name="Howarth C."/>
            <person name="Larimer J."/>
            <person name="Lui A."/>
            <person name="MacDonald P.J.P."/>
            <person name="McCowen C."/>
            <person name="Montmayeur A."/>
            <person name="Murphy C."/>
            <person name="Neiman D."/>
            <person name="Pearson M."/>
            <person name="Priest M."/>
            <person name="Roberts A."/>
            <person name="Saif S."/>
            <person name="Shea T."/>
            <person name="Sisk P."/>
            <person name="Stolte C."/>
            <person name="Sykes S."/>
            <person name="Wortman J."/>
            <person name="Nusbaum C."/>
            <person name="Birren B."/>
        </authorList>
    </citation>
    <scope>NUCLEOTIDE SEQUENCE [LARGE SCALE GENOMIC DNA]</scope>
    <source>
        <strain evidence="7 8">ATCC 38327</strain>
    </source>
</reference>
<protein>
    <submittedName>
        <fullName evidence="7">Uncharacterized protein</fullName>
    </submittedName>
</protein>
<dbReference type="AlphaFoldDB" id="A0A0L0SL64"/>
<evidence type="ECO:0000256" key="5">
    <source>
        <dbReference type="ARBA" id="ARBA00061274"/>
    </source>
</evidence>
<evidence type="ECO:0000313" key="7">
    <source>
        <dbReference type="EMBL" id="KNE63129.1"/>
    </source>
</evidence>
<dbReference type="CDD" id="cd22926">
    <property type="entry name" value="HFD_SPT3"/>
    <property type="match status" value="1"/>
</dbReference>
<dbReference type="GO" id="GO:0003712">
    <property type="term" value="F:transcription coregulator activity"/>
    <property type="evidence" value="ECO:0007669"/>
    <property type="project" value="TreeGrafter"/>
</dbReference>
<dbReference type="PANTHER" id="PTHR11380:SF16">
    <property type="entry name" value="TRANSCRIPTION INITIATION PROTEIN SPT3 HOMOLOG"/>
    <property type="match status" value="1"/>
</dbReference>
<evidence type="ECO:0000256" key="2">
    <source>
        <dbReference type="ARBA" id="ARBA00023015"/>
    </source>
</evidence>
<evidence type="ECO:0000256" key="4">
    <source>
        <dbReference type="ARBA" id="ARBA00023242"/>
    </source>
</evidence>
<dbReference type="GO" id="GO:0000124">
    <property type="term" value="C:SAGA complex"/>
    <property type="evidence" value="ECO:0007669"/>
    <property type="project" value="TreeGrafter"/>
</dbReference>
<dbReference type="PANTHER" id="PTHR11380">
    <property type="entry name" value="TRANSCRIPTION INITIATION FACTOR TFIID/SUPT3-RELATED"/>
    <property type="match status" value="1"/>
</dbReference>
<dbReference type="InterPro" id="IPR009072">
    <property type="entry name" value="Histone-fold"/>
</dbReference>